<dbReference type="PROSITE" id="PS50222">
    <property type="entry name" value="EF_HAND_2"/>
    <property type="match status" value="3"/>
</dbReference>
<dbReference type="Pfam" id="PF13499">
    <property type="entry name" value="EF-hand_7"/>
    <property type="match status" value="1"/>
</dbReference>
<dbReference type="PANTHER" id="PTHR34524">
    <property type="entry name" value="CALCYPHOSIN"/>
    <property type="match status" value="1"/>
</dbReference>
<feature type="domain" description="EF-hand" evidence="5">
    <location>
        <begin position="22"/>
        <end position="57"/>
    </location>
</feature>
<evidence type="ECO:0000313" key="7">
    <source>
        <dbReference type="Proteomes" id="UP000697998"/>
    </source>
</evidence>
<dbReference type="Proteomes" id="UP000697998">
    <property type="component" value="Unassembled WGS sequence"/>
</dbReference>
<evidence type="ECO:0000256" key="3">
    <source>
        <dbReference type="ARBA" id="ARBA00022837"/>
    </source>
</evidence>
<feature type="compositionally biased region" description="Low complexity" evidence="4">
    <location>
        <begin position="1"/>
        <end position="18"/>
    </location>
</feature>
<gene>
    <name evidence="6" type="ORF">IPJ27_23735</name>
</gene>
<sequence>MSSIGGISGSNGMMMQGMDRPNPAKMAENLFAKLDTGGQGYIEKSDLQSAFDKISSSSDKSPSVDELFTKLDTNSDGKVTKSEFTDTLKKVAEELDNQFMSSRMSGGMGGMPPGGMGGMPPGGQAGGLSKDQLSSTADAIGSSNSSASSLIKDLVSNFDKADTNGDGKVSFQEAMNYQQKNAASGSSPSSASDSSSASSNDLDTRLTMQIMKLMQAYSMGDENSGKDQQFKLSVSV</sequence>
<evidence type="ECO:0000256" key="2">
    <source>
        <dbReference type="ARBA" id="ARBA00022737"/>
    </source>
</evidence>
<comment type="caution">
    <text evidence="6">The sequence shown here is derived from an EMBL/GenBank/DDBJ whole genome shotgun (WGS) entry which is preliminary data.</text>
</comment>
<dbReference type="GO" id="GO:0005509">
    <property type="term" value="F:calcium ion binding"/>
    <property type="evidence" value="ECO:0007669"/>
    <property type="project" value="InterPro"/>
</dbReference>
<feature type="region of interest" description="Disordered" evidence="4">
    <location>
        <begin position="102"/>
        <end position="147"/>
    </location>
</feature>
<dbReference type="SUPFAM" id="SSF47473">
    <property type="entry name" value="EF-hand"/>
    <property type="match status" value="1"/>
</dbReference>
<feature type="domain" description="EF-hand" evidence="5">
    <location>
        <begin position="149"/>
        <end position="184"/>
    </location>
</feature>
<dbReference type="InterPro" id="IPR002048">
    <property type="entry name" value="EF_hand_dom"/>
</dbReference>
<dbReference type="AlphaFoldDB" id="A0A935UJB0"/>
<dbReference type="Gene3D" id="1.10.238.10">
    <property type="entry name" value="EF-hand"/>
    <property type="match status" value="2"/>
</dbReference>
<accession>A0A935UJB0</accession>
<reference evidence="6 7" key="1">
    <citation type="submission" date="2020-10" db="EMBL/GenBank/DDBJ databases">
        <title>Connecting structure to function with the recovery of over 1000 high-quality activated sludge metagenome-assembled genomes encoding full-length rRNA genes using long-read sequencing.</title>
        <authorList>
            <person name="Singleton C.M."/>
            <person name="Petriglieri F."/>
            <person name="Kristensen J.M."/>
            <person name="Kirkegaard R.H."/>
            <person name="Michaelsen T.Y."/>
            <person name="Andersen M.H."/>
            <person name="Karst S.M."/>
            <person name="Dueholm M.S."/>
            <person name="Nielsen P.H."/>
            <person name="Albertsen M."/>
        </authorList>
    </citation>
    <scope>NUCLEOTIDE SEQUENCE [LARGE SCALE GENOMIC DNA]</scope>
    <source>
        <strain evidence="6">EsbW_18-Q3-R4-48_BATAC.285</strain>
    </source>
</reference>
<dbReference type="InterPro" id="IPR011992">
    <property type="entry name" value="EF-hand-dom_pair"/>
</dbReference>
<feature type="domain" description="EF-hand" evidence="5">
    <location>
        <begin position="59"/>
        <end position="94"/>
    </location>
</feature>
<feature type="region of interest" description="Disordered" evidence="4">
    <location>
        <begin position="162"/>
        <end position="204"/>
    </location>
</feature>
<evidence type="ECO:0000256" key="4">
    <source>
        <dbReference type="SAM" id="MobiDB-lite"/>
    </source>
</evidence>
<keyword evidence="1" id="KW-0479">Metal-binding</keyword>
<feature type="compositionally biased region" description="Gly residues" evidence="4">
    <location>
        <begin position="106"/>
        <end position="126"/>
    </location>
</feature>
<keyword evidence="2" id="KW-0677">Repeat</keyword>
<feature type="compositionally biased region" description="Low complexity" evidence="4">
    <location>
        <begin position="182"/>
        <end position="199"/>
    </location>
</feature>
<evidence type="ECO:0000259" key="5">
    <source>
        <dbReference type="PROSITE" id="PS50222"/>
    </source>
</evidence>
<dbReference type="InterPro" id="IPR051581">
    <property type="entry name" value="Ca-bind"/>
</dbReference>
<dbReference type="PROSITE" id="PS00018">
    <property type="entry name" value="EF_HAND_1"/>
    <property type="match status" value="1"/>
</dbReference>
<evidence type="ECO:0000313" key="6">
    <source>
        <dbReference type="EMBL" id="MBK7677510.1"/>
    </source>
</evidence>
<dbReference type="SMART" id="SM00054">
    <property type="entry name" value="EFh"/>
    <property type="match status" value="3"/>
</dbReference>
<keyword evidence="3" id="KW-0106">Calcium</keyword>
<feature type="region of interest" description="Disordered" evidence="4">
    <location>
        <begin position="1"/>
        <end position="22"/>
    </location>
</feature>
<dbReference type="Pfam" id="PF13202">
    <property type="entry name" value="EF-hand_5"/>
    <property type="match status" value="1"/>
</dbReference>
<dbReference type="InterPro" id="IPR018247">
    <property type="entry name" value="EF_Hand_1_Ca_BS"/>
</dbReference>
<dbReference type="EMBL" id="JADJMH010000037">
    <property type="protein sequence ID" value="MBK7677510.1"/>
    <property type="molecule type" value="Genomic_DNA"/>
</dbReference>
<organism evidence="6 7">
    <name type="scientific">Candidatus Accumulibacter proximus</name>
    <dbReference type="NCBI Taxonomy" id="2954385"/>
    <lineage>
        <taxon>Bacteria</taxon>
        <taxon>Pseudomonadati</taxon>
        <taxon>Pseudomonadota</taxon>
        <taxon>Betaproteobacteria</taxon>
        <taxon>Candidatus Accumulibacter</taxon>
    </lineage>
</organism>
<protein>
    <submittedName>
        <fullName evidence="6">EF-hand domain-containing protein</fullName>
    </submittedName>
</protein>
<proteinExistence type="predicted"/>
<name>A0A935UJB0_9PROT</name>
<evidence type="ECO:0000256" key="1">
    <source>
        <dbReference type="ARBA" id="ARBA00022723"/>
    </source>
</evidence>